<name>A0ABY4FVN3_9MICO</name>
<dbReference type="InterPro" id="IPR036271">
    <property type="entry name" value="Tet_transcr_reg_TetR-rel_C_sf"/>
</dbReference>
<accession>A0ABY4FVN3</accession>
<evidence type="ECO:0000256" key="3">
    <source>
        <dbReference type="ARBA" id="ARBA00023163"/>
    </source>
</evidence>
<dbReference type="SUPFAM" id="SSF46689">
    <property type="entry name" value="Homeodomain-like"/>
    <property type="match status" value="1"/>
</dbReference>
<evidence type="ECO:0000259" key="5">
    <source>
        <dbReference type="PROSITE" id="PS50977"/>
    </source>
</evidence>
<evidence type="ECO:0000256" key="1">
    <source>
        <dbReference type="ARBA" id="ARBA00023015"/>
    </source>
</evidence>
<dbReference type="PRINTS" id="PR00455">
    <property type="entry name" value="HTHTETR"/>
</dbReference>
<dbReference type="EMBL" id="CP095043">
    <property type="protein sequence ID" value="UOQ60194.1"/>
    <property type="molecule type" value="Genomic_DNA"/>
</dbReference>
<proteinExistence type="predicted"/>
<dbReference type="PANTHER" id="PTHR30055:SF234">
    <property type="entry name" value="HTH-TYPE TRANSCRIPTIONAL REGULATOR BETI"/>
    <property type="match status" value="1"/>
</dbReference>
<organism evidence="6 7">
    <name type="scientific">Leucobacter rhizosphaerae</name>
    <dbReference type="NCBI Taxonomy" id="2932245"/>
    <lineage>
        <taxon>Bacteria</taxon>
        <taxon>Bacillati</taxon>
        <taxon>Actinomycetota</taxon>
        <taxon>Actinomycetes</taxon>
        <taxon>Micrococcales</taxon>
        <taxon>Microbacteriaceae</taxon>
        <taxon>Leucobacter</taxon>
    </lineage>
</organism>
<feature type="DNA-binding region" description="H-T-H motif" evidence="4">
    <location>
        <begin position="24"/>
        <end position="43"/>
    </location>
</feature>
<evidence type="ECO:0000313" key="6">
    <source>
        <dbReference type="EMBL" id="UOQ60194.1"/>
    </source>
</evidence>
<evidence type="ECO:0000256" key="4">
    <source>
        <dbReference type="PROSITE-ProRule" id="PRU00335"/>
    </source>
</evidence>
<dbReference type="RefSeq" id="WP_244685620.1">
    <property type="nucleotide sequence ID" value="NZ_CP095043.1"/>
</dbReference>
<keyword evidence="1" id="KW-0805">Transcription regulation</keyword>
<feature type="domain" description="HTH tetR-type" evidence="5">
    <location>
        <begin position="1"/>
        <end position="61"/>
    </location>
</feature>
<evidence type="ECO:0000256" key="2">
    <source>
        <dbReference type="ARBA" id="ARBA00023125"/>
    </source>
</evidence>
<keyword evidence="7" id="KW-1185">Reference proteome</keyword>
<dbReference type="InterPro" id="IPR001647">
    <property type="entry name" value="HTH_TetR"/>
</dbReference>
<dbReference type="Gene3D" id="1.10.357.10">
    <property type="entry name" value="Tetracycline Repressor, domain 2"/>
    <property type="match status" value="1"/>
</dbReference>
<reference evidence="6 7" key="1">
    <citation type="submission" date="2022-04" db="EMBL/GenBank/DDBJ databases">
        <title>Leucobacter sp. isolated from rhizosphere of onion.</title>
        <authorList>
            <person name="Won M."/>
            <person name="Lee C.-M."/>
            <person name="Woen H.-Y."/>
            <person name="Kwon S.-W."/>
        </authorList>
    </citation>
    <scope>NUCLEOTIDE SEQUENCE [LARGE SCALE GENOMIC DNA]</scope>
    <source>
        <strain evidence="6 7">H25R-14</strain>
    </source>
</reference>
<dbReference type="PANTHER" id="PTHR30055">
    <property type="entry name" value="HTH-TYPE TRANSCRIPTIONAL REGULATOR RUTR"/>
    <property type="match status" value="1"/>
</dbReference>
<protein>
    <submittedName>
        <fullName evidence="6">TetR/AcrR family transcriptional regulator</fullName>
    </submittedName>
</protein>
<dbReference type="SUPFAM" id="SSF48498">
    <property type="entry name" value="Tetracyclin repressor-like, C-terminal domain"/>
    <property type="match status" value="1"/>
</dbReference>
<dbReference type="PROSITE" id="PS50977">
    <property type="entry name" value="HTH_TETR_2"/>
    <property type="match status" value="1"/>
</dbReference>
<sequence length="232" mass="24493">MNTRSSILSAASELLASSPTGDISTRAVCDAAGVTQPVLYRLFGDKDGLLAAVVDTVWEEYLASKRSALVSDDPLADLRAGWDRHSAFARAHPHPYRLLFGSALTSRPAAAVEAMSLLRAVLERVAAHGRLRLDPVRAAEIVMAANSGVALGQIVHPELYPDPSVSVAVREATFRGILIDAGVDDTAADDPAARAATTLRAQLGGAAEFSAGEQALLTEWLGRLQDRQTPTA</sequence>
<dbReference type="Pfam" id="PF00440">
    <property type="entry name" value="TetR_N"/>
    <property type="match status" value="1"/>
</dbReference>
<dbReference type="InterPro" id="IPR050109">
    <property type="entry name" value="HTH-type_TetR-like_transc_reg"/>
</dbReference>
<evidence type="ECO:0000313" key="7">
    <source>
        <dbReference type="Proteomes" id="UP000831775"/>
    </source>
</evidence>
<keyword evidence="3" id="KW-0804">Transcription</keyword>
<keyword evidence="2 4" id="KW-0238">DNA-binding</keyword>
<dbReference type="Proteomes" id="UP000831775">
    <property type="component" value="Chromosome"/>
</dbReference>
<gene>
    <name evidence="6" type="ORF">MUN76_14320</name>
</gene>
<dbReference type="InterPro" id="IPR009057">
    <property type="entry name" value="Homeodomain-like_sf"/>
</dbReference>